<proteinExistence type="predicted"/>
<evidence type="ECO:0000313" key="3">
    <source>
        <dbReference type="Proteomes" id="UP001295423"/>
    </source>
</evidence>
<accession>A0AAD2GAF4</accession>
<dbReference type="SUPFAM" id="SSF103511">
    <property type="entry name" value="Chlorophyll a-b binding protein"/>
    <property type="match status" value="1"/>
</dbReference>
<sequence>MQVRSLLLQLLLSLTMSQVTSGFSISNIPAGSKVAQAKTTTAMRSASLDENDVRPKWIDLPSPPKARNVIEESAGIEIAIGRVAMVGFVGLFAKEVISGESFGQQIVDAVMVASGNH</sequence>
<keyword evidence="1" id="KW-0732">Signal</keyword>
<organism evidence="2 3">
    <name type="scientific">Cylindrotheca closterium</name>
    <dbReference type="NCBI Taxonomy" id="2856"/>
    <lineage>
        <taxon>Eukaryota</taxon>
        <taxon>Sar</taxon>
        <taxon>Stramenopiles</taxon>
        <taxon>Ochrophyta</taxon>
        <taxon>Bacillariophyta</taxon>
        <taxon>Bacillariophyceae</taxon>
        <taxon>Bacillariophycidae</taxon>
        <taxon>Bacillariales</taxon>
        <taxon>Bacillariaceae</taxon>
        <taxon>Cylindrotheca</taxon>
    </lineage>
</organism>
<gene>
    <name evidence="2" type="ORF">CYCCA115_LOCUS22384</name>
</gene>
<dbReference type="EMBL" id="CAKOGP040002313">
    <property type="protein sequence ID" value="CAJ1966801.1"/>
    <property type="molecule type" value="Genomic_DNA"/>
</dbReference>
<keyword evidence="3" id="KW-1185">Reference proteome</keyword>
<protein>
    <submittedName>
        <fullName evidence="2">Uncharacterized protein</fullName>
    </submittedName>
</protein>
<dbReference type="Gene3D" id="1.10.3460.10">
    <property type="entry name" value="Chlorophyll a/b binding protein domain"/>
    <property type="match status" value="1"/>
</dbReference>
<evidence type="ECO:0000256" key="1">
    <source>
        <dbReference type="SAM" id="SignalP"/>
    </source>
</evidence>
<dbReference type="AlphaFoldDB" id="A0AAD2GAF4"/>
<dbReference type="Proteomes" id="UP001295423">
    <property type="component" value="Unassembled WGS sequence"/>
</dbReference>
<feature type="chain" id="PRO_5042068060" evidence="1">
    <location>
        <begin position="23"/>
        <end position="117"/>
    </location>
</feature>
<reference evidence="2" key="1">
    <citation type="submission" date="2023-08" db="EMBL/GenBank/DDBJ databases">
        <authorList>
            <person name="Audoor S."/>
            <person name="Bilcke G."/>
        </authorList>
    </citation>
    <scope>NUCLEOTIDE SEQUENCE</scope>
</reference>
<name>A0AAD2GAF4_9STRA</name>
<evidence type="ECO:0000313" key="2">
    <source>
        <dbReference type="EMBL" id="CAJ1966801.1"/>
    </source>
</evidence>
<feature type="signal peptide" evidence="1">
    <location>
        <begin position="1"/>
        <end position="22"/>
    </location>
</feature>
<comment type="caution">
    <text evidence="2">The sequence shown here is derived from an EMBL/GenBank/DDBJ whole genome shotgun (WGS) entry which is preliminary data.</text>
</comment>